<name>A0ACC2RS62_9FUNG</name>
<keyword evidence="2" id="KW-1185">Reference proteome</keyword>
<gene>
    <name evidence="1" type="ORF">DSO57_1029447</name>
</gene>
<protein>
    <submittedName>
        <fullName evidence="1">Uncharacterized protein</fullName>
    </submittedName>
</protein>
<comment type="caution">
    <text evidence="1">The sequence shown here is derived from an EMBL/GenBank/DDBJ whole genome shotgun (WGS) entry which is preliminary data.</text>
</comment>
<evidence type="ECO:0000313" key="1">
    <source>
        <dbReference type="EMBL" id="KAJ9052907.1"/>
    </source>
</evidence>
<sequence length="88" mass="9237">MFPDNRNQHRVATKVPSSPVNISYGPHGDRQEIPHGVSSGMDQSGGDAGLQAGSPNQGRCRLHALIPAQAISQPKLSQTCHPCGLLAS</sequence>
<proteinExistence type="predicted"/>
<evidence type="ECO:0000313" key="2">
    <source>
        <dbReference type="Proteomes" id="UP001165960"/>
    </source>
</evidence>
<dbReference type="Proteomes" id="UP001165960">
    <property type="component" value="Unassembled WGS sequence"/>
</dbReference>
<dbReference type="EMBL" id="QTSX02006584">
    <property type="protein sequence ID" value="KAJ9052907.1"/>
    <property type="molecule type" value="Genomic_DNA"/>
</dbReference>
<reference evidence="1" key="1">
    <citation type="submission" date="2022-04" db="EMBL/GenBank/DDBJ databases">
        <title>Genome of the entomopathogenic fungus Entomophthora muscae.</title>
        <authorList>
            <person name="Elya C."/>
            <person name="Lovett B.R."/>
            <person name="Lee E."/>
            <person name="Macias A.M."/>
            <person name="Hajek A.E."/>
            <person name="De Bivort B.L."/>
            <person name="Kasson M.T."/>
            <person name="De Fine Licht H.H."/>
            <person name="Stajich J.E."/>
        </authorList>
    </citation>
    <scope>NUCLEOTIDE SEQUENCE</scope>
    <source>
        <strain evidence="1">Berkeley</strain>
    </source>
</reference>
<organism evidence="1 2">
    <name type="scientific">Entomophthora muscae</name>
    <dbReference type="NCBI Taxonomy" id="34485"/>
    <lineage>
        <taxon>Eukaryota</taxon>
        <taxon>Fungi</taxon>
        <taxon>Fungi incertae sedis</taxon>
        <taxon>Zoopagomycota</taxon>
        <taxon>Entomophthoromycotina</taxon>
        <taxon>Entomophthoromycetes</taxon>
        <taxon>Entomophthorales</taxon>
        <taxon>Entomophthoraceae</taxon>
        <taxon>Entomophthora</taxon>
    </lineage>
</organism>
<accession>A0ACC2RS62</accession>